<dbReference type="Gene3D" id="2.60.40.1120">
    <property type="entry name" value="Carboxypeptidase-like, regulatory domain"/>
    <property type="match status" value="1"/>
</dbReference>
<dbReference type="Proteomes" id="UP000190367">
    <property type="component" value="Unassembled WGS sequence"/>
</dbReference>
<evidence type="ECO:0000256" key="3">
    <source>
        <dbReference type="ARBA" id="ARBA00022452"/>
    </source>
</evidence>
<evidence type="ECO:0000256" key="5">
    <source>
        <dbReference type="ARBA" id="ARBA00022729"/>
    </source>
</evidence>
<dbReference type="InterPro" id="IPR023996">
    <property type="entry name" value="TonB-dep_OMP_SusC/RagA"/>
</dbReference>
<dbReference type="GO" id="GO:0009279">
    <property type="term" value="C:cell outer membrane"/>
    <property type="evidence" value="ECO:0007669"/>
    <property type="project" value="UniProtKB-SubCell"/>
</dbReference>
<evidence type="ECO:0000256" key="11">
    <source>
        <dbReference type="RuleBase" id="RU003357"/>
    </source>
</evidence>
<evidence type="ECO:0000256" key="1">
    <source>
        <dbReference type="ARBA" id="ARBA00004571"/>
    </source>
</evidence>
<feature type="chain" id="PRO_5012933528" evidence="12">
    <location>
        <begin position="24"/>
        <end position="1036"/>
    </location>
</feature>
<dbReference type="InterPro" id="IPR008969">
    <property type="entry name" value="CarboxyPept-like_regulatory"/>
</dbReference>
<comment type="similarity">
    <text evidence="10 11">Belongs to the TonB-dependent receptor family.</text>
</comment>
<dbReference type="Gene3D" id="2.40.170.20">
    <property type="entry name" value="TonB-dependent receptor, beta-barrel domain"/>
    <property type="match status" value="1"/>
</dbReference>
<dbReference type="Pfam" id="PF00593">
    <property type="entry name" value="TonB_dep_Rec_b-barrel"/>
    <property type="match status" value="1"/>
</dbReference>
<proteinExistence type="inferred from homology"/>
<evidence type="ECO:0000256" key="6">
    <source>
        <dbReference type="ARBA" id="ARBA00023077"/>
    </source>
</evidence>
<evidence type="ECO:0000313" key="15">
    <source>
        <dbReference type="EMBL" id="SJZ51886.1"/>
    </source>
</evidence>
<gene>
    <name evidence="15" type="ORF">SAMN04488128_101568</name>
</gene>
<comment type="subcellular location">
    <subcellularLocation>
        <location evidence="1 10">Cell outer membrane</location>
        <topology evidence="1 10">Multi-pass membrane protein</topology>
    </subcellularLocation>
</comment>
<dbReference type="GO" id="GO:0044718">
    <property type="term" value="P:siderophore transmembrane transport"/>
    <property type="evidence" value="ECO:0007669"/>
    <property type="project" value="TreeGrafter"/>
</dbReference>
<dbReference type="InterPro" id="IPR039426">
    <property type="entry name" value="TonB-dep_rcpt-like"/>
</dbReference>
<evidence type="ECO:0000256" key="8">
    <source>
        <dbReference type="ARBA" id="ARBA00023170"/>
    </source>
</evidence>
<evidence type="ECO:0000256" key="10">
    <source>
        <dbReference type="PROSITE-ProRule" id="PRU01360"/>
    </source>
</evidence>
<accession>A0A1T4LB17</accession>
<keyword evidence="8" id="KW-0675">Receptor</keyword>
<dbReference type="NCBIfam" id="TIGR04057">
    <property type="entry name" value="SusC_RagA_signa"/>
    <property type="match status" value="1"/>
</dbReference>
<keyword evidence="7 10" id="KW-0472">Membrane</keyword>
<evidence type="ECO:0000259" key="13">
    <source>
        <dbReference type="Pfam" id="PF00593"/>
    </source>
</evidence>
<evidence type="ECO:0000256" key="9">
    <source>
        <dbReference type="ARBA" id="ARBA00023237"/>
    </source>
</evidence>
<protein>
    <submittedName>
        <fullName evidence="15">TonB-linked outer membrane protein, SusC/RagA family</fullName>
    </submittedName>
</protein>
<dbReference type="Pfam" id="PF07715">
    <property type="entry name" value="Plug"/>
    <property type="match status" value="1"/>
</dbReference>
<dbReference type="InterPro" id="IPR036942">
    <property type="entry name" value="Beta-barrel_TonB_sf"/>
</dbReference>
<dbReference type="InterPro" id="IPR023997">
    <property type="entry name" value="TonB-dep_OMP_SusC/RagA_CS"/>
</dbReference>
<reference evidence="16" key="1">
    <citation type="submission" date="2017-02" db="EMBL/GenBank/DDBJ databases">
        <authorList>
            <person name="Varghese N."/>
            <person name="Submissions S."/>
        </authorList>
    </citation>
    <scope>NUCLEOTIDE SEQUENCE [LARGE SCALE GENOMIC DNA]</scope>
    <source>
        <strain evidence="16">DSM 22224</strain>
    </source>
</reference>
<dbReference type="InterPro" id="IPR000531">
    <property type="entry name" value="Beta-barrel_TonB"/>
</dbReference>
<dbReference type="Pfam" id="PF13715">
    <property type="entry name" value="CarbopepD_reg_2"/>
    <property type="match status" value="1"/>
</dbReference>
<dbReference type="GO" id="GO:0015344">
    <property type="term" value="F:siderophore uptake transmembrane transporter activity"/>
    <property type="evidence" value="ECO:0007669"/>
    <property type="project" value="TreeGrafter"/>
</dbReference>
<dbReference type="SUPFAM" id="SSF49464">
    <property type="entry name" value="Carboxypeptidase regulatory domain-like"/>
    <property type="match status" value="1"/>
</dbReference>
<dbReference type="Gene3D" id="2.170.130.10">
    <property type="entry name" value="TonB-dependent receptor, plug domain"/>
    <property type="match status" value="1"/>
</dbReference>
<keyword evidence="2 10" id="KW-0813">Transport</keyword>
<evidence type="ECO:0000313" key="16">
    <source>
        <dbReference type="Proteomes" id="UP000190367"/>
    </source>
</evidence>
<feature type="domain" description="TonB-dependent receptor-like beta-barrel" evidence="13">
    <location>
        <begin position="436"/>
        <end position="850"/>
    </location>
</feature>
<keyword evidence="6 11" id="KW-0798">TonB box</keyword>
<evidence type="ECO:0000256" key="4">
    <source>
        <dbReference type="ARBA" id="ARBA00022692"/>
    </source>
</evidence>
<dbReference type="PROSITE" id="PS52016">
    <property type="entry name" value="TONB_DEPENDENT_REC_3"/>
    <property type="match status" value="1"/>
</dbReference>
<dbReference type="PANTHER" id="PTHR30069">
    <property type="entry name" value="TONB-DEPENDENT OUTER MEMBRANE RECEPTOR"/>
    <property type="match status" value="1"/>
</dbReference>
<keyword evidence="4 10" id="KW-0812">Transmembrane</keyword>
<dbReference type="EMBL" id="FUWZ01000001">
    <property type="protein sequence ID" value="SJZ51886.1"/>
    <property type="molecule type" value="Genomic_DNA"/>
</dbReference>
<dbReference type="SUPFAM" id="SSF56935">
    <property type="entry name" value="Porins"/>
    <property type="match status" value="1"/>
</dbReference>
<dbReference type="InterPro" id="IPR037066">
    <property type="entry name" value="Plug_dom_sf"/>
</dbReference>
<dbReference type="AlphaFoldDB" id="A0A1T4LB17"/>
<organism evidence="15 16">
    <name type="scientific">Chitinophaga eiseniae</name>
    <dbReference type="NCBI Taxonomy" id="634771"/>
    <lineage>
        <taxon>Bacteria</taxon>
        <taxon>Pseudomonadati</taxon>
        <taxon>Bacteroidota</taxon>
        <taxon>Chitinophagia</taxon>
        <taxon>Chitinophagales</taxon>
        <taxon>Chitinophagaceae</taxon>
        <taxon>Chitinophaga</taxon>
    </lineage>
</organism>
<dbReference type="STRING" id="634771.SAMN04488128_101568"/>
<keyword evidence="9 10" id="KW-0998">Cell outer membrane</keyword>
<evidence type="ECO:0000256" key="12">
    <source>
        <dbReference type="SAM" id="SignalP"/>
    </source>
</evidence>
<sequence>MIRNATHVLLFVLLLLTTPVVWAQQAITGKVTDDTGQPLSGVNILVKGTSKGTTTNAEGNFSLSVPPGSTLVFRYLGFLPQEVPVGNESQLTITLKTDEKNLGEVVVTALGIKKEKKALGYSVSEVKGEELTQARSTNIANTLSGKVAGLNVTSTATGPAGSSRIILRGNTSIDKNRNNQPLIVVDGIPINNDNLGTAGEYGGTDAGDGISSINPDDIATISVLKGGTAAALYGSRASNGVILITTKGGANRKGVGVEFSSNIVIDRPVVENLDWQYDYGMGLNGLKPQTAAEARAAGLFSWGAPLDGAAVIQYDGVSRPYSAVKNNFKKFYRSGYTFTNSVAASGGNEKVTWRFGATDMKNEATLPNSGIRRDNLSLNVSAWLGKKLHLNVYAKYIRERTTNRPRVSDSPGNANFALYLLPTSLAVQTLRDSKLNADGNEFRWNANEYITNPWFSVYDFEQADKKDRFINSAELRYDVLDWLYVKGRIGADMFFRDNKAVTPNGTAYIPGGQINDQTRQNFYELNADVMIGVEKAFDEKWRISGFVGANVMRNKNDKLYLTGNTFNIPYFYDQSNLQTKTVTNDIFEKRINSLYASAELSFKSYLYLTLTGRNDWFSTLPVNSNSIFYPSAGLSFVLSDAVTMPKWINYAKLRTSWAQVGGDTDPYRLRLSYQVQNPLVLGTTSLPVADVKKAQDGSYAVPNANLKPYVNTSYEAGFEARFFDNRLSVDFSWYTRKTKDDIVQTTISNASGYNTAFINVGKVNNKGVELMITGTPVRSKNFTWDITPNFAYNKSEVVQLDGKLNALKVSDVRTFNVTIQQVPHQPFGVIQGYSFQRDDQGNILFNAAGKPLQGPLTIFGTGVAPYTLGVTNTFTYKAFSLGVLIDSRWGNKLYSGTNDYGYYFGLQKATLDGRSGGVTIKAQDPNDPTKYVDKVVDAQDYYQNIAFNIAEPFIYSGAFIKLRQVILTYSLPSGILNKTPFTGASLSFVARNLWIIYKDVPNVDPESTYSNSAGQGAELLGYPQSRSFGLNLNVKF</sequence>
<dbReference type="PANTHER" id="PTHR30069:SF29">
    <property type="entry name" value="HEMOGLOBIN AND HEMOGLOBIN-HAPTOGLOBIN-BINDING PROTEIN 1-RELATED"/>
    <property type="match status" value="1"/>
</dbReference>
<feature type="domain" description="TonB-dependent receptor plug" evidence="14">
    <location>
        <begin position="117"/>
        <end position="241"/>
    </location>
</feature>
<evidence type="ECO:0000256" key="2">
    <source>
        <dbReference type="ARBA" id="ARBA00022448"/>
    </source>
</evidence>
<name>A0A1T4LB17_9BACT</name>
<evidence type="ECO:0000256" key="7">
    <source>
        <dbReference type="ARBA" id="ARBA00023136"/>
    </source>
</evidence>
<dbReference type="RefSeq" id="WP_078667243.1">
    <property type="nucleotide sequence ID" value="NZ_FUWZ01000001.1"/>
</dbReference>
<dbReference type="InterPro" id="IPR012910">
    <property type="entry name" value="Plug_dom"/>
</dbReference>
<keyword evidence="3 10" id="KW-1134">Transmembrane beta strand</keyword>
<keyword evidence="5 12" id="KW-0732">Signal</keyword>
<dbReference type="NCBIfam" id="TIGR04056">
    <property type="entry name" value="OMP_RagA_SusC"/>
    <property type="match status" value="1"/>
</dbReference>
<dbReference type="OrthoDB" id="9768177at2"/>
<evidence type="ECO:0000259" key="14">
    <source>
        <dbReference type="Pfam" id="PF07715"/>
    </source>
</evidence>
<keyword evidence="16" id="KW-1185">Reference proteome</keyword>
<feature type="signal peptide" evidence="12">
    <location>
        <begin position="1"/>
        <end position="23"/>
    </location>
</feature>